<dbReference type="SMART" id="SM00347">
    <property type="entry name" value="HTH_MARR"/>
    <property type="match status" value="1"/>
</dbReference>
<reference evidence="7 9" key="1">
    <citation type="submission" date="2017-02" db="EMBL/GenBank/DDBJ databases">
        <authorList>
            <person name="Peterson S.W."/>
        </authorList>
    </citation>
    <scope>NUCLEOTIDE SEQUENCE [LARGE SCALE GENOMIC DNA]</scope>
    <source>
        <strain evidence="7">159469</strain>
    </source>
</reference>
<dbReference type="InterPro" id="IPR000792">
    <property type="entry name" value="Tscrpt_reg_LuxR_C"/>
</dbReference>
<dbReference type="PANTHER" id="PTHR42756">
    <property type="entry name" value="TRANSCRIPTIONAL REGULATOR, MARR"/>
    <property type="match status" value="1"/>
</dbReference>
<protein>
    <submittedName>
        <fullName evidence="6 7">Transcriptional regulator</fullName>
    </submittedName>
</protein>
<dbReference type="PROSITE" id="PS50995">
    <property type="entry name" value="HTH_MARR_2"/>
    <property type="match status" value="1"/>
</dbReference>
<name>A0A252CBJ7_9LACT</name>
<evidence type="ECO:0000256" key="2">
    <source>
        <dbReference type="ARBA" id="ARBA00023125"/>
    </source>
</evidence>
<dbReference type="EMBL" id="JARPXR010000010">
    <property type="protein sequence ID" value="MDT2584251.1"/>
    <property type="molecule type" value="Genomic_DNA"/>
</dbReference>
<dbReference type="PROSITE" id="PS00622">
    <property type="entry name" value="HTH_LUXR_1"/>
    <property type="match status" value="1"/>
</dbReference>
<feature type="domain" description="HTH marR-type" evidence="5">
    <location>
        <begin position="2"/>
        <end position="144"/>
    </location>
</feature>
<dbReference type="InterPro" id="IPR000835">
    <property type="entry name" value="HTH_MarR-typ"/>
</dbReference>
<dbReference type="AlphaFoldDB" id="A0A252CBJ7"/>
<evidence type="ECO:0000313" key="7">
    <source>
        <dbReference type="EMBL" id="OUK03943.1"/>
    </source>
</evidence>
<dbReference type="EMBL" id="MUIZ01000006">
    <property type="protein sequence ID" value="OUK03943.1"/>
    <property type="molecule type" value="Genomic_DNA"/>
</dbReference>
<gene>
    <name evidence="7" type="ORF">BZZ03_09850</name>
    <name evidence="6" type="ORF">P7D17_09085</name>
    <name evidence="8" type="ORF">VNN45_06615</name>
</gene>
<dbReference type="EMBL" id="CP141698">
    <property type="protein sequence ID" value="WYC66556.1"/>
    <property type="molecule type" value="Genomic_DNA"/>
</dbReference>
<reference evidence="8 10" key="3">
    <citation type="submission" date="2023-12" db="EMBL/GenBank/DDBJ databases">
        <title>Redefining Piscine Lactococcosis.</title>
        <authorList>
            <person name="Heckman T.I."/>
            <person name="Yazdi Z."/>
            <person name="Older C.E."/>
            <person name="Griffin M.J."/>
            <person name="Waldbieser G.C."/>
            <person name="Chow A.M."/>
            <person name="Medina Silva I."/>
            <person name="Anenson K.M."/>
            <person name="Garcia J.C."/>
            <person name="LaFrentz B.R."/>
            <person name="Slavic D."/>
            <person name="Toohey-Kurth K.L."/>
            <person name="Yant P."/>
            <person name="Fritz H.M."/>
            <person name="Henderson E."/>
            <person name="McDowall R."/>
            <person name="Cai H."/>
            <person name="Adikson M."/>
            <person name="Soto E."/>
        </authorList>
    </citation>
    <scope>NUCLEOTIDE SEQUENCE [LARGE SCALE GENOMIC DNA]</scope>
    <source>
        <strain evidence="8 10">R21-91A</strain>
    </source>
</reference>
<keyword evidence="1" id="KW-0805">Transcription regulation</keyword>
<accession>A0A252CBJ7</accession>
<feature type="region of interest" description="Disordered" evidence="4">
    <location>
        <begin position="184"/>
        <end position="213"/>
    </location>
</feature>
<dbReference type="InterPro" id="IPR036390">
    <property type="entry name" value="WH_DNA-bd_sf"/>
</dbReference>
<evidence type="ECO:0000256" key="3">
    <source>
        <dbReference type="ARBA" id="ARBA00023163"/>
    </source>
</evidence>
<dbReference type="InterPro" id="IPR036388">
    <property type="entry name" value="WH-like_DNA-bd_sf"/>
</dbReference>
<keyword evidence="2" id="KW-0238">DNA-binding</keyword>
<dbReference type="GO" id="GO:0003677">
    <property type="term" value="F:DNA binding"/>
    <property type="evidence" value="ECO:0007669"/>
    <property type="project" value="UniProtKB-KW"/>
</dbReference>
<dbReference type="Proteomes" id="UP000194606">
    <property type="component" value="Unassembled WGS sequence"/>
</dbReference>
<keyword evidence="10" id="KW-1185">Reference proteome</keyword>
<reference evidence="6" key="2">
    <citation type="submission" date="2023-03" db="EMBL/GenBank/DDBJ databases">
        <authorList>
            <person name="Shen W."/>
            <person name="Cai J."/>
        </authorList>
    </citation>
    <scope>NUCLEOTIDE SEQUENCE</scope>
    <source>
        <strain evidence="6">P86-2</strain>
    </source>
</reference>
<dbReference type="PRINTS" id="PR00598">
    <property type="entry name" value="HTHMARR"/>
</dbReference>
<evidence type="ECO:0000256" key="4">
    <source>
        <dbReference type="SAM" id="MobiDB-lite"/>
    </source>
</evidence>
<dbReference type="Proteomes" id="UP001262817">
    <property type="component" value="Unassembled WGS sequence"/>
</dbReference>
<feature type="compositionally biased region" description="Basic and acidic residues" evidence="4">
    <location>
        <begin position="184"/>
        <end position="193"/>
    </location>
</feature>
<sequence length="213" mass="24644">MSAETNKLLHLFSKLLHNPQLLMALHMERMTSRLGEKKSRTGAQGLLVELWKADGLTNAEIAEILDIRPSSVTAQVKSLEQRGLVKRVTDENDKRVSRVFLTEEGKQAQVERKESQDDLSEGIFGNLTEEEQVQLINILEKLEEANPADEECDFRFGGGMRPGGFDPRMMHHMGREMEAKMRKEMRRQMRDAHNPWNFGHNPRSRRDDNWDDF</sequence>
<dbReference type="PANTHER" id="PTHR42756:SF1">
    <property type="entry name" value="TRANSCRIPTIONAL REPRESSOR OF EMRAB OPERON"/>
    <property type="match status" value="1"/>
</dbReference>
<evidence type="ECO:0000313" key="6">
    <source>
        <dbReference type="EMBL" id="MDT2584251.1"/>
    </source>
</evidence>
<dbReference type="CDD" id="cd00090">
    <property type="entry name" value="HTH_ARSR"/>
    <property type="match status" value="1"/>
</dbReference>
<dbReference type="RefSeq" id="WP_019294284.1">
    <property type="nucleotide sequence ID" value="NZ_CP094882.1"/>
</dbReference>
<dbReference type="GeneID" id="75144207"/>
<dbReference type="SUPFAM" id="SSF46785">
    <property type="entry name" value="Winged helix' DNA-binding domain"/>
    <property type="match status" value="1"/>
</dbReference>
<dbReference type="InterPro" id="IPR011991">
    <property type="entry name" value="ArsR-like_HTH"/>
</dbReference>
<proteinExistence type="predicted"/>
<keyword evidence="3" id="KW-0804">Transcription</keyword>
<evidence type="ECO:0000313" key="10">
    <source>
        <dbReference type="Proteomes" id="UP001456368"/>
    </source>
</evidence>
<dbReference type="Gene3D" id="1.10.10.10">
    <property type="entry name" value="Winged helix-like DNA-binding domain superfamily/Winged helix DNA-binding domain"/>
    <property type="match status" value="1"/>
</dbReference>
<evidence type="ECO:0000259" key="5">
    <source>
        <dbReference type="PROSITE" id="PS50995"/>
    </source>
</evidence>
<organism evidence="7 9">
    <name type="scientific">Lactococcus petauri</name>
    <dbReference type="NCBI Taxonomy" id="1940789"/>
    <lineage>
        <taxon>Bacteria</taxon>
        <taxon>Bacillati</taxon>
        <taxon>Bacillota</taxon>
        <taxon>Bacilli</taxon>
        <taxon>Lactobacillales</taxon>
        <taxon>Streptococcaceae</taxon>
        <taxon>Lactococcus</taxon>
    </lineage>
</organism>
<feature type="compositionally biased region" description="Basic and acidic residues" evidence="4">
    <location>
        <begin position="204"/>
        <end position="213"/>
    </location>
</feature>
<dbReference type="GO" id="GO:0003700">
    <property type="term" value="F:DNA-binding transcription factor activity"/>
    <property type="evidence" value="ECO:0007669"/>
    <property type="project" value="InterPro"/>
</dbReference>
<evidence type="ECO:0000313" key="8">
    <source>
        <dbReference type="EMBL" id="WYC66556.1"/>
    </source>
</evidence>
<evidence type="ECO:0000313" key="9">
    <source>
        <dbReference type="Proteomes" id="UP000194606"/>
    </source>
</evidence>
<evidence type="ECO:0000256" key="1">
    <source>
        <dbReference type="ARBA" id="ARBA00023015"/>
    </source>
</evidence>
<dbReference type="Pfam" id="PF01047">
    <property type="entry name" value="MarR"/>
    <property type="match status" value="1"/>
</dbReference>
<dbReference type="Proteomes" id="UP001456368">
    <property type="component" value="Chromosome"/>
</dbReference>